<dbReference type="CDD" id="cd00590">
    <property type="entry name" value="RRM_SF"/>
    <property type="match status" value="1"/>
</dbReference>
<dbReference type="SMART" id="SM00360">
    <property type="entry name" value="RRM"/>
    <property type="match status" value="2"/>
</dbReference>
<dbReference type="Gene3D" id="3.30.70.330">
    <property type="match status" value="2"/>
</dbReference>
<organism evidence="1 2">
    <name type="scientific">Saccharomyces kudriavzevii (strain ATCC MYA-4449 / AS 2.2408 / CBS 8840 / NBRC 1802 / NCYC 2889)</name>
    <name type="common">Yeast</name>
    <dbReference type="NCBI Taxonomy" id="226230"/>
    <lineage>
        <taxon>Eukaryota</taxon>
        <taxon>Fungi</taxon>
        <taxon>Dikarya</taxon>
        <taxon>Ascomycota</taxon>
        <taxon>Saccharomycotina</taxon>
        <taxon>Saccharomycetes</taxon>
        <taxon>Saccharomycetales</taxon>
        <taxon>Saccharomycetaceae</taxon>
        <taxon>Saccharomyces</taxon>
    </lineage>
</organism>
<dbReference type="PANTHER" id="PTHR23003">
    <property type="entry name" value="RNA RECOGNITION MOTIF RRM DOMAIN CONTAINING PROTEIN"/>
    <property type="match status" value="1"/>
</dbReference>
<name>A0AA35J1Q9_SACK1</name>
<sequence length="256" mass="29683">MLIEEIEFYNADGKKTTTVVPEKKHLKKKALNDRRSLYVGNLPNKCCKQDLRDLFEPDFGKITTIMLKKKQLKKPPKTFAFVEFEEGIDLKKVKEQMHDKVFMDKTIVIENILTREEKRSEDNNNHINTKPESDTKSNSGFKALSTHTLYVKNIPMKSSNEELAEIFGVAPRNINFVKRQLVDLRTNKAFFSDEFHTGEAFIKFDNLRAKDDIQKKCQEFQGQKASNGRVLLVKVASAKKNEQDQKVKDIEKIKQK</sequence>
<dbReference type="InterPro" id="IPR000504">
    <property type="entry name" value="RRM_dom"/>
</dbReference>
<dbReference type="SUPFAM" id="SSF54928">
    <property type="entry name" value="RNA-binding domain, RBD"/>
    <property type="match status" value="1"/>
</dbReference>
<dbReference type="Proteomes" id="UP001162087">
    <property type="component" value="Chromosome 12"/>
</dbReference>
<gene>
    <name evidence="1" type="primary">SKDI12G0140</name>
    <name evidence="1" type="ORF">SKDI_12G0140</name>
</gene>
<accession>A0AA35J1Q9</accession>
<dbReference type="InterPro" id="IPR035979">
    <property type="entry name" value="RBD_domain_sf"/>
</dbReference>
<dbReference type="OrthoDB" id="1099063at2759"/>
<dbReference type="GO" id="GO:0003729">
    <property type="term" value="F:mRNA binding"/>
    <property type="evidence" value="ECO:0007669"/>
    <property type="project" value="TreeGrafter"/>
</dbReference>
<dbReference type="Pfam" id="PF00076">
    <property type="entry name" value="RRM_1"/>
    <property type="match status" value="1"/>
</dbReference>
<evidence type="ECO:0000313" key="1">
    <source>
        <dbReference type="EMBL" id="CAI4045577.1"/>
    </source>
</evidence>
<protein>
    <submittedName>
        <fullName evidence="1">Uncharacterized protein</fullName>
    </submittedName>
</protein>
<dbReference type="GO" id="GO:0005737">
    <property type="term" value="C:cytoplasm"/>
    <property type="evidence" value="ECO:0007669"/>
    <property type="project" value="TreeGrafter"/>
</dbReference>
<dbReference type="EMBL" id="OX365907">
    <property type="protein sequence ID" value="CAI4045577.1"/>
    <property type="molecule type" value="Genomic_DNA"/>
</dbReference>
<dbReference type="InterPro" id="IPR050374">
    <property type="entry name" value="RRT5_SRSF_SR"/>
</dbReference>
<dbReference type="PANTHER" id="PTHR23003:SF56">
    <property type="entry name" value="RIBONUCLEOPROTEIN 1-RELATED"/>
    <property type="match status" value="1"/>
</dbReference>
<evidence type="ECO:0000313" key="2">
    <source>
        <dbReference type="Proteomes" id="UP001162087"/>
    </source>
</evidence>
<dbReference type="InterPro" id="IPR012677">
    <property type="entry name" value="Nucleotide-bd_a/b_plait_sf"/>
</dbReference>
<reference evidence="1" key="1">
    <citation type="submission" date="2022-10" db="EMBL/GenBank/DDBJ databases">
        <authorList>
            <person name="Byrne P K."/>
        </authorList>
    </citation>
    <scope>NUCLEOTIDE SEQUENCE</scope>
    <source>
        <strain evidence="1">IFO1802</strain>
    </source>
</reference>
<dbReference type="GO" id="GO:0005634">
    <property type="term" value="C:nucleus"/>
    <property type="evidence" value="ECO:0007669"/>
    <property type="project" value="TreeGrafter"/>
</dbReference>
<dbReference type="PROSITE" id="PS50102">
    <property type="entry name" value="RRM"/>
    <property type="match status" value="2"/>
</dbReference>
<proteinExistence type="predicted"/>
<dbReference type="GO" id="GO:1990904">
    <property type="term" value="C:ribonucleoprotein complex"/>
    <property type="evidence" value="ECO:0007669"/>
    <property type="project" value="TreeGrafter"/>
</dbReference>
<keyword evidence="2" id="KW-1185">Reference proteome</keyword>